<evidence type="ECO:0000256" key="1">
    <source>
        <dbReference type="SAM" id="Coils"/>
    </source>
</evidence>
<reference evidence="3" key="1">
    <citation type="submission" date="2019-08" db="EMBL/GenBank/DDBJ databases">
        <authorList>
            <person name="Kucharzyk K."/>
            <person name="Murdoch R.W."/>
            <person name="Higgins S."/>
            <person name="Loffler F."/>
        </authorList>
    </citation>
    <scope>NUCLEOTIDE SEQUENCE</scope>
</reference>
<feature type="coiled-coil region" evidence="1">
    <location>
        <begin position="110"/>
        <end position="165"/>
    </location>
</feature>
<accession>A0A644U854</accession>
<keyword evidence="1" id="KW-0175">Coiled coil</keyword>
<keyword evidence="2" id="KW-0472">Membrane</keyword>
<proteinExistence type="predicted"/>
<feature type="transmembrane region" description="Helical" evidence="2">
    <location>
        <begin position="71"/>
        <end position="91"/>
    </location>
</feature>
<name>A0A644U854_9ZZZZ</name>
<dbReference type="AlphaFoldDB" id="A0A644U854"/>
<comment type="caution">
    <text evidence="3">The sequence shown here is derived from an EMBL/GenBank/DDBJ whole genome shotgun (WGS) entry which is preliminary data.</text>
</comment>
<keyword evidence="2" id="KW-1133">Transmembrane helix</keyword>
<sequence length="169" mass="19406">MLVKPLCALFLILSILLVNPGKAEANTNQVSQGSQTPVKEIKDYNPDASFHSQGHIQRWDNSPLSNQNPHLWTAMLLTVVVSGGAFTTMYMRKRRKEANSNPTVKLNQYLSALKSREERLTKKFQEADQKYCTGEITETDYKRFLKAYEENRVKTQGKIKEIEQLIEKE</sequence>
<keyword evidence="2" id="KW-0812">Transmembrane</keyword>
<protein>
    <submittedName>
        <fullName evidence="3">Uncharacterized protein</fullName>
    </submittedName>
</protein>
<evidence type="ECO:0000256" key="2">
    <source>
        <dbReference type="SAM" id="Phobius"/>
    </source>
</evidence>
<dbReference type="EMBL" id="VSSQ01000084">
    <property type="protein sequence ID" value="MPL74992.1"/>
    <property type="molecule type" value="Genomic_DNA"/>
</dbReference>
<evidence type="ECO:0000313" key="3">
    <source>
        <dbReference type="EMBL" id="MPL74992.1"/>
    </source>
</evidence>
<gene>
    <name evidence="3" type="ORF">SDC9_20811</name>
</gene>
<organism evidence="3">
    <name type="scientific">bioreactor metagenome</name>
    <dbReference type="NCBI Taxonomy" id="1076179"/>
    <lineage>
        <taxon>unclassified sequences</taxon>
        <taxon>metagenomes</taxon>
        <taxon>ecological metagenomes</taxon>
    </lineage>
</organism>